<evidence type="ECO:0000256" key="1">
    <source>
        <dbReference type="ARBA" id="ARBA00023015"/>
    </source>
</evidence>
<keyword evidence="2" id="KW-0238">DNA-binding</keyword>
<dbReference type="SMART" id="SM00342">
    <property type="entry name" value="HTH_ARAC"/>
    <property type="match status" value="1"/>
</dbReference>
<organism evidence="5 6">
    <name type="scientific">Paenibacillus ginsengarvi</name>
    <dbReference type="NCBI Taxonomy" id="400777"/>
    <lineage>
        <taxon>Bacteria</taxon>
        <taxon>Bacillati</taxon>
        <taxon>Bacillota</taxon>
        <taxon>Bacilli</taxon>
        <taxon>Bacillales</taxon>
        <taxon>Paenibacillaceae</taxon>
        <taxon>Paenibacillus</taxon>
    </lineage>
</organism>
<dbReference type="PANTHER" id="PTHR43280">
    <property type="entry name" value="ARAC-FAMILY TRANSCRIPTIONAL REGULATOR"/>
    <property type="match status" value="1"/>
</dbReference>
<keyword evidence="3" id="KW-0804">Transcription</keyword>
<dbReference type="InterPro" id="IPR009057">
    <property type="entry name" value="Homeodomain-like_sf"/>
</dbReference>
<reference evidence="5 6" key="1">
    <citation type="journal article" date="2007" name="Int. J. Syst. Evol. Microbiol.">
        <title>Paenibacillus ginsengarvi sp. nov., isolated from soil from ginseng cultivation.</title>
        <authorList>
            <person name="Yoon M.H."/>
            <person name="Ten L.N."/>
            <person name="Im W.T."/>
        </authorList>
    </citation>
    <scope>NUCLEOTIDE SEQUENCE [LARGE SCALE GENOMIC DNA]</scope>
    <source>
        <strain evidence="5 6">KCTC 13059</strain>
    </source>
</reference>
<evidence type="ECO:0000313" key="5">
    <source>
        <dbReference type="EMBL" id="RKN84327.1"/>
    </source>
</evidence>
<keyword evidence="1" id="KW-0805">Transcription regulation</keyword>
<dbReference type="InterPro" id="IPR018062">
    <property type="entry name" value="HTH_AraC-typ_CS"/>
</dbReference>
<dbReference type="AlphaFoldDB" id="A0A3B0CJ44"/>
<proteinExistence type="predicted"/>
<dbReference type="PROSITE" id="PS00041">
    <property type="entry name" value="HTH_ARAC_FAMILY_1"/>
    <property type="match status" value="1"/>
</dbReference>
<keyword evidence="6" id="KW-1185">Reference proteome</keyword>
<dbReference type="Gene3D" id="1.10.10.60">
    <property type="entry name" value="Homeodomain-like"/>
    <property type="match status" value="1"/>
</dbReference>
<dbReference type="PROSITE" id="PS01124">
    <property type="entry name" value="HTH_ARAC_FAMILY_2"/>
    <property type="match status" value="1"/>
</dbReference>
<sequence length="162" mass="18884">MDNKWIHKLETIGDYMDSGIADNVDRAALLLESLVFEFCSANDSRKSSIHPERKPEIVLSILEDIGESLYKPWNEQDIWERNHISRSTLRRIVQQHTGYALNEYVNRLKIAEAKKLLRLTNLQIKQIAQMLGFEDITYFARLFKKFAGMSAMTFRSKHHEVG</sequence>
<evidence type="ECO:0000256" key="3">
    <source>
        <dbReference type="ARBA" id="ARBA00023163"/>
    </source>
</evidence>
<gene>
    <name evidence="5" type="ORF">D7M11_14755</name>
</gene>
<dbReference type="Pfam" id="PF12833">
    <property type="entry name" value="HTH_18"/>
    <property type="match status" value="1"/>
</dbReference>
<evidence type="ECO:0000313" key="6">
    <source>
        <dbReference type="Proteomes" id="UP000282311"/>
    </source>
</evidence>
<dbReference type="GO" id="GO:0003700">
    <property type="term" value="F:DNA-binding transcription factor activity"/>
    <property type="evidence" value="ECO:0007669"/>
    <property type="project" value="InterPro"/>
</dbReference>
<dbReference type="InterPro" id="IPR018060">
    <property type="entry name" value="HTH_AraC"/>
</dbReference>
<feature type="domain" description="HTH araC/xylS-type" evidence="4">
    <location>
        <begin position="59"/>
        <end position="157"/>
    </location>
</feature>
<evidence type="ECO:0000256" key="2">
    <source>
        <dbReference type="ARBA" id="ARBA00023125"/>
    </source>
</evidence>
<accession>A0A3B0CJ44</accession>
<dbReference type="EMBL" id="RBAH01000009">
    <property type="protein sequence ID" value="RKN84327.1"/>
    <property type="molecule type" value="Genomic_DNA"/>
</dbReference>
<evidence type="ECO:0000259" key="4">
    <source>
        <dbReference type="PROSITE" id="PS01124"/>
    </source>
</evidence>
<dbReference type="Proteomes" id="UP000282311">
    <property type="component" value="Unassembled WGS sequence"/>
</dbReference>
<dbReference type="SUPFAM" id="SSF46689">
    <property type="entry name" value="Homeodomain-like"/>
    <property type="match status" value="1"/>
</dbReference>
<dbReference type="PANTHER" id="PTHR43280:SF2">
    <property type="entry name" value="HTH-TYPE TRANSCRIPTIONAL REGULATOR EXSA"/>
    <property type="match status" value="1"/>
</dbReference>
<name>A0A3B0CJ44_9BACL</name>
<comment type="caution">
    <text evidence="5">The sequence shown here is derived from an EMBL/GenBank/DDBJ whole genome shotgun (WGS) entry which is preliminary data.</text>
</comment>
<protein>
    <submittedName>
        <fullName evidence="5">AraC family transcriptional regulator</fullName>
    </submittedName>
</protein>
<dbReference type="GO" id="GO:0043565">
    <property type="term" value="F:sequence-specific DNA binding"/>
    <property type="evidence" value="ECO:0007669"/>
    <property type="project" value="InterPro"/>
</dbReference>